<sequence>MNSRIFFGILLLPIAFVLNSHFRGGTITWRPLNNTPFGGTVTFLIRQRYSWRRSAAMCTDATIATLGYIGGASLVVCVSGSCGYWTNNMYTNTHCTDFNINLDVSSGEKYEARTYPINIGLSIGFLSCCWFADLTKGANGQWNVINQINSIVRPDGYINTSPVAVTLPIIYKETYIQHVHVVQMSDFDSDVLKCRWSAAFSNVNGYDECADVCLGVSGAQLLEENCTLVFTLTTAAIYSAVALQIEDFYNSAATTPMSSVPLQFLFYGYGNPGGCSTPPAIIGNRPNRACIGTPIGSNVTEYVIVQVYCAGKTIIDFITSTPVGMTKSTILNPSPGIYELILSWVPTADQLGPQGFCAGAIDNTQIQSNQWCITFLVGFDSPDIIRPKLVQGSASPIGTIFQYHSIFSIQTTRSVSRPTRNYTFISFYDSTTKTLVQKFDCGWAPEVTYTGLTTVVKFTNPPWIPGHFYYVTFDSGVASGTDFCHPESAPVTDPTFWTFNIWNPAVSSTTTTTTTPFTTVTVTTRLTSTTTINTLLTTTGIVVTSTIPSTTTTSTTSTTTSVTTATTTTKVTVTTPSTVAVIYATNMEDLCKQPILILTVAGMAVIAPVHILVMSVTIQQKDFFKILTYRNVSFVRAESRTDAEAGSVASGNDAFSKKEHAEETRWARRHDAEQIAKYRSEHPAGAKVSPQQRLADLENEKRRIEQEIADLKRQQR</sequence>
<reference evidence="4" key="1">
    <citation type="submission" date="2021-02" db="EMBL/GenBank/DDBJ databases">
        <authorList>
            <person name="Nowell W R."/>
        </authorList>
    </citation>
    <scope>NUCLEOTIDE SEQUENCE</scope>
</reference>
<feature type="compositionally biased region" description="Basic and acidic residues" evidence="1">
    <location>
        <begin position="655"/>
        <end position="684"/>
    </location>
</feature>
<keyword evidence="2" id="KW-0812">Transmembrane</keyword>
<evidence type="ECO:0000256" key="3">
    <source>
        <dbReference type="SAM" id="SignalP"/>
    </source>
</evidence>
<dbReference type="OrthoDB" id="10063988at2759"/>
<dbReference type="Gene3D" id="1.20.5.500">
    <property type="entry name" value="Single helix bin"/>
    <property type="match status" value="1"/>
</dbReference>
<organism evidence="4 5">
    <name type="scientific">Adineta ricciae</name>
    <name type="common">Rotifer</name>
    <dbReference type="NCBI Taxonomy" id="249248"/>
    <lineage>
        <taxon>Eukaryota</taxon>
        <taxon>Metazoa</taxon>
        <taxon>Spiralia</taxon>
        <taxon>Gnathifera</taxon>
        <taxon>Rotifera</taxon>
        <taxon>Eurotatoria</taxon>
        <taxon>Bdelloidea</taxon>
        <taxon>Adinetida</taxon>
        <taxon>Adinetidae</taxon>
        <taxon>Adineta</taxon>
    </lineage>
</organism>
<evidence type="ECO:0000313" key="5">
    <source>
        <dbReference type="Proteomes" id="UP000663852"/>
    </source>
</evidence>
<comment type="caution">
    <text evidence="4">The sequence shown here is derived from an EMBL/GenBank/DDBJ whole genome shotgun (WGS) entry which is preliminary data.</text>
</comment>
<dbReference type="Proteomes" id="UP000663852">
    <property type="component" value="Unassembled WGS sequence"/>
</dbReference>
<evidence type="ECO:0000256" key="2">
    <source>
        <dbReference type="SAM" id="Phobius"/>
    </source>
</evidence>
<name>A0A814L608_ADIRI</name>
<keyword evidence="2" id="KW-0472">Membrane</keyword>
<gene>
    <name evidence="4" type="ORF">EDS130_LOCUS17820</name>
</gene>
<feature type="region of interest" description="Disordered" evidence="1">
    <location>
        <begin position="640"/>
        <end position="700"/>
    </location>
</feature>
<keyword evidence="2" id="KW-1133">Transmembrane helix</keyword>
<feature type="transmembrane region" description="Helical" evidence="2">
    <location>
        <begin position="595"/>
        <end position="618"/>
    </location>
</feature>
<evidence type="ECO:0000313" key="4">
    <source>
        <dbReference type="EMBL" id="CAF1059038.1"/>
    </source>
</evidence>
<dbReference type="AlphaFoldDB" id="A0A814L608"/>
<evidence type="ECO:0000256" key="1">
    <source>
        <dbReference type="SAM" id="MobiDB-lite"/>
    </source>
</evidence>
<keyword evidence="3" id="KW-0732">Signal</keyword>
<proteinExistence type="predicted"/>
<dbReference type="EMBL" id="CAJNOJ010000081">
    <property type="protein sequence ID" value="CAF1059038.1"/>
    <property type="molecule type" value="Genomic_DNA"/>
</dbReference>
<feature type="signal peptide" evidence="3">
    <location>
        <begin position="1"/>
        <end position="19"/>
    </location>
</feature>
<feature type="chain" id="PRO_5032618615" evidence="3">
    <location>
        <begin position="20"/>
        <end position="716"/>
    </location>
</feature>
<protein>
    <submittedName>
        <fullName evidence="4">Uncharacterized protein</fullName>
    </submittedName>
</protein>
<accession>A0A814L608</accession>